<accession>A0ACB9TUT8</accession>
<evidence type="ECO:0000313" key="2">
    <source>
        <dbReference type="Proteomes" id="UP001056778"/>
    </source>
</evidence>
<sequence length="2277" mass="250670">MGPKLLNEPRPRNIWRVIYQTKLMPFYFNKVSIIHFILLIFLQTDPNTAFLRAARAGQLDKIQEYLDSGTVRDINTSNSNGLNALHLAAKDGHVDVAKELLSRGAIVDAATKKGNTALHIASLAGQEEIVRLLINHGASINVQSQNGFTPLYMAAQENHDTCVKYLLAKGANQSLSTEDGFTPLAVAMQQGHDKVVAVLLENDTRGKVKLPALHIAAKKDDCKAAALLLQNDHNPDVTSKSGFTPLHIAAHYGNDNVASLLYEKGADVNYTAKHNITPLHVASKWGKMNMVSLLVAKGADIQAKTRDGLTPLHCAARSGHDQVVDMLLDNGAPMHAKTKNGLAPLHMAAQGEHVDAARILLYHGAPVDEVTVDYLTALHVAAHCGHVRVAKLLLDRGADPNARALNGFTPLHIACKKNRIKMVELLLKHGASISATTESGLTPLHVASFMGCMNIVIFLLQHDASPDIPTVRGETPLHLAARANQTDIIRILLRNGAIVDARAREEQTPLHVASRLGNVDIVMLLLQHGAQPHATTKDLYTPLHIAAKEGQEEVASVLLDNGADLTATTKKGFTPLHLAAKYGHLNVARLMLQRDAPADAQGKNGVTPLHVAAHYDHQPVALLLLDKGASPHATAKNGHTPLHIAAKKNQMDIATTLLEYGARADAESKAGFTPLHLSSQEGHSDMSSLLLEHSANPNHTSKNGLTPLHLCAQEDRVSVAQLLLRAGAVKDTKTKSGYTPLHIACHQGHINMVRLLIEQGADINPVTSAGYTPLHQAAQQGHVLVINLLLKNKANPNAVTNTGHTALGIANKLGYISVVEELKVVTEIDVITTTTVNIEEKYKVVAPEAMQETFMSDSEDEGGEDPILGDQQQYKYMTVDDMKSLGDDSRMDVTNDEKSDYRNSIAPSHLSGEAIITPAHVKDYYASHAYTIPDNVDIKRQPITVGFLVSFLVDARGGAMRGCRHSGVRVIVPPRCAASPTRITCRYVRPKKIQHPPPLMEGEALASRVLELGPVGAKFLGPVIIEVPHFASLRGKQREIIVLRSDNGETWKEHTLEANEEAVQDVLNHSFEGEELNQIEDLHTSRITRILTNDFPHYFAVVSRVRQDVYAIGPDGGTVSSTAVPLVQAVFPSNALTKKIRVGLQAQAIEPELVSKLLGHGVAVSPIVTVEPRRRKFHKAITLSLPAPKPHTQGMINQYSGFASTLRLLCSITGGQNKAVWEDVTGSTPLSFVKDCVSFTTTVSARFWLMDCRNFSDSARMATELYNLATHVPFMAKFVVFAKRVSNFEARIRVFCMTDDKEDKTLEQQEHFTEIAKSKDIEVLEEKDIFMEFGGNLVPVLQSGDQPKCGFKAFKENRLAFTMRLRDPDDEPVGRIVFMNDPKVARGEPKQTPICTLNLVLPKDVLPERDSQSDLLSLDKDHSYLHHGGISKPDSIHRADFRLSDICNLLESDWEKLASELDIPPSDIDLIKEQYPNNSPQQAMIMFRLWLRQKANKATGNRLESALHKIGRSDIVNKCICNVELVTDDMEKALAKVRLDQSGFDTLKDELGPSRDTSLKRDGTFKLGSQEELDISDKNDFANDVSTEKDLTDTISDFLSHKKQKEDSPTLTEDIYEKSTKLDSEDLHEVVEHFDKLQVDRKTLEPLDTSTPPPSPADYKVDNNVDVFKQKFEAANGKVSKVFKCCSFVFSCLQGLSSKPNSQVDSDTFIKEELHILNQSTPIKEVPRSKEFKTVTKAVEIVPEVDRIEILKKHVNDTLTFLHQERNDFLPKEDIIIPSRKDDHVSMQIDLDSIRKLPSTERDGDEIAKNVRDIVQTELIETIKDLDCENNDVQVDGVDFRNEVESEVSAVIKAAEDAVNELKLHDDQVKEQTDLRIKLNSNANELVNNIHPTQIRIISFDTTSSTTTNDSGKTDKDFDSLTDLSGSFPKDNDTKDKGDEFESLPIDSLKSDIADVQTITDEVGIKHDDSFERVVQEKSAEAFKFLESEISSPSIPTSLDFVEIEPVFGDKSVAFSNQESPTKLSPTKSGIPVAKSRQSKTEKDNDIETLYSQVLERVSSPTEEDLLSKIPISSSKVKVKTIKKHSKDPLKEFVELTKDVNWDDNDGDMITTTVVKSSDPIVKTTVTRITTSEKSVPDMIKSKIPVYNNAENVLSEMSDAKSSLDKMEISFNKSKIPVLVTETTRIVSPDVTHVERTIISPSQIVDTTLVSPGSDRTKTSTKSSTIDSDSDSDSRRSPPLKGILKKSSIRTIGSSSGSDVALHEGGAELSDDDSGRP</sequence>
<keyword evidence="2" id="KW-1185">Reference proteome</keyword>
<proteinExistence type="predicted"/>
<keyword evidence="1" id="KW-0808">Transferase</keyword>
<evidence type="ECO:0000313" key="1">
    <source>
        <dbReference type="EMBL" id="KAI4470522.1"/>
    </source>
</evidence>
<keyword evidence="1" id="KW-0418">Kinase</keyword>
<comment type="caution">
    <text evidence="1">The sequence shown here is derived from an EMBL/GenBank/DDBJ whole genome shotgun (WGS) entry which is preliminary data.</text>
</comment>
<gene>
    <name evidence="1" type="ORF">MML48_1g04732</name>
</gene>
<organism evidence="1 2">
    <name type="scientific">Holotrichia oblita</name>
    <name type="common">Chafer beetle</name>
    <dbReference type="NCBI Taxonomy" id="644536"/>
    <lineage>
        <taxon>Eukaryota</taxon>
        <taxon>Metazoa</taxon>
        <taxon>Ecdysozoa</taxon>
        <taxon>Arthropoda</taxon>
        <taxon>Hexapoda</taxon>
        <taxon>Insecta</taxon>
        <taxon>Pterygota</taxon>
        <taxon>Neoptera</taxon>
        <taxon>Endopterygota</taxon>
        <taxon>Coleoptera</taxon>
        <taxon>Polyphaga</taxon>
        <taxon>Scarabaeiformia</taxon>
        <taxon>Scarabaeidae</taxon>
        <taxon>Melolonthinae</taxon>
        <taxon>Holotrichia</taxon>
    </lineage>
</organism>
<reference evidence="1" key="1">
    <citation type="submission" date="2022-04" db="EMBL/GenBank/DDBJ databases">
        <title>Chromosome-scale genome assembly of Holotrichia oblita Faldermann.</title>
        <authorList>
            <person name="Rongchong L."/>
        </authorList>
    </citation>
    <scope>NUCLEOTIDE SEQUENCE</scope>
    <source>
        <strain evidence="1">81SQS9</strain>
    </source>
</reference>
<protein>
    <submittedName>
        <fullName evidence="1">Ankyrin repeat and protein kinase domain-containing protein</fullName>
    </submittedName>
</protein>
<dbReference type="Proteomes" id="UP001056778">
    <property type="component" value="Chromosome 1"/>
</dbReference>
<dbReference type="EMBL" id="CM043015">
    <property type="protein sequence ID" value="KAI4470522.1"/>
    <property type="molecule type" value="Genomic_DNA"/>
</dbReference>
<name>A0ACB9TUT8_HOLOL</name>